<name>A0A820S5U3_9BILA</name>
<evidence type="ECO:0000259" key="9">
    <source>
        <dbReference type="PROSITE" id="PS51456"/>
    </source>
</evidence>
<evidence type="ECO:0000256" key="2">
    <source>
        <dbReference type="ARBA" id="ARBA00022741"/>
    </source>
</evidence>
<keyword evidence="4" id="KW-0175">Coiled coil</keyword>
<dbReference type="GO" id="GO:0003774">
    <property type="term" value="F:cytoskeletal motor activity"/>
    <property type="evidence" value="ECO:0007669"/>
    <property type="project" value="InterPro"/>
</dbReference>
<keyword evidence="2" id="KW-0547">Nucleotide-binding</keyword>
<dbReference type="PROSITE" id="PS51456">
    <property type="entry name" value="MYOSIN_MOTOR"/>
    <property type="match status" value="1"/>
</dbReference>
<comment type="caution">
    <text evidence="11">The sequence shown here is derived from an EMBL/GenBank/DDBJ whole genome shotgun (WGS) entry which is preliminary data.</text>
</comment>
<dbReference type="Proteomes" id="UP000663844">
    <property type="component" value="Unassembled WGS sequence"/>
</dbReference>
<evidence type="ECO:0000256" key="5">
    <source>
        <dbReference type="ARBA" id="ARBA00023123"/>
    </source>
</evidence>
<gene>
    <name evidence="11" type="ORF">OXD698_LOCUS54275</name>
</gene>
<dbReference type="InterPro" id="IPR036961">
    <property type="entry name" value="Kinesin_motor_dom_sf"/>
</dbReference>
<sequence length="98" mass="11118">KYLALPSDEKIKLRSQSFDAKKACWVPDPKESFIAAEIESVKDDQVTVKTSKGEVKTLKKDDVQQMNPPKYSCSDDMADLTYLNDASVLANLRDRYSR</sequence>
<dbReference type="FunFam" id="2.30.30.360:FF:000001">
    <property type="entry name" value="Myosin heavy chain"/>
    <property type="match status" value="1"/>
</dbReference>
<keyword evidence="6" id="KW-0505">Motor protein</keyword>
<comment type="similarity">
    <text evidence="1 8">Belongs to the TRAFAC class myosin-kinesin ATPase superfamily. Myosin family.</text>
</comment>
<dbReference type="GO" id="GO:0051015">
    <property type="term" value="F:actin filament binding"/>
    <property type="evidence" value="ECO:0007669"/>
    <property type="project" value="InterPro"/>
</dbReference>
<dbReference type="SUPFAM" id="SSF50084">
    <property type="entry name" value="Myosin S1 fragment, N-terminal domain"/>
    <property type="match status" value="1"/>
</dbReference>
<dbReference type="InterPro" id="IPR008989">
    <property type="entry name" value="Myosin_S1_N"/>
</dbReference>
<feature type="domain" description="Myosin N-terminal SH3-like" evidence="10">
    <location>
        <begin position="19"/>
        <end position="68"/>
    </location>
</feature>
<evidence type="ECO:0008006" key="13">
    <source>
        <dbReference type="Google" id="ProtNLM"/>
    </source>
</evidence>
<proteinExistence type="inferred from homology"/>
<evidence type="ECO:0000256" key="7">
    <source>
        <dbReference type="ARBA" id="ARBA00023203"/>
    </source>
</evidence>
<evidence type="ECO:0000313" key="12">
    <source>
        <dbReference type="Proteomes" id="UP000663844"/>
    </source>
</evidence>
<dbReference type="EMBL" id="CAJOAZ010032621">
    <property type="protein sequence ID" value="CAF4448893.1"/>
    <property type="molecule type" value="Genomic_DNA"/>
</dbReference>
<accession>A0A820S5U3</accession>
<evidence type="ECO:0000256" key="6">
    <source>
        <dbReference type="ARBA" id="ARBA00023175"/>
    </source>
</evidence>
<evidence type="ECO:0000256" key="8">
    <source>
        <dbReference type="PROSITE-ProRule" id="PRU00782"/>
    </source>
</evidence>
<evidence type="ECO:0000256" key="3">
    <source>
        <dbReference type="ARBA" id="ARBA00022840"/>
    </source>
</evidence>
<keyword evidence="5 8" id="KW-0518">Myosin</keyword>
<feature type="non-terminal residue" evidence="11">
    <location>
        <position position="1"/>
    </location>
</feature>
<keyword evidence="7 8" id="KW-0009">Actin-binding</keyword>
<dbReference type="GO" id="GO:0016459">
    <property type="term" value="C:myosin complex"/>
    <property type="evidence" value="ECO:0007669"/>
    <property type="project" value="UniProtKB-KW"/>
</dbReference>
<dbReference type="InterPro" id="IPR004009">
    <property type="entry name" value="SH3_Myosin"/>
</dbReference>
<organism evidence="11 12">
    <name type="scientific">Adineta steineri</name>
    <dbReference type="NCBI Taxonomy" id="433720"/>
    <lineage>
        <taxon>Eukaryota</taxon>
        <taxon>Metazoa</taxon>
        <taxon>Spiralia</taxon>
        <taxon>Gnathifera</taxon>
        <taxon>Rotifera</taxon>
        <taxon>Eurotatoria</taxon>
        <taxon>Bdelloidea</taxon>
        <taxon>Adinetida</taxon>
        <taxon>Adinetidae</taxon>
        <taxon>Adineta</taxon>
    </lineage>
</organism>
<evidence type="ECO:0000256" key="4">
    <source>
        <dbReference type="ARBA" id="ARBA00023054"/>
    </source>
</evidence>
<evidence type="ECO:0000256" key="1">
    <source>
        <dbReference type="ARBA" id="ARBA00008314"/>
    </source>
</evidence>
<protein>
    <recommendedName>
        <fullName evidence="13">Myosin N-terminal SH3-like domain-containing protein</fullName>
    </recommendedName>
</protein>
<dbReference type="Gene3D" id="2.30.30.360">
    <property type="entry name" value="Myosin S1 fragment, N-terminal"/>
    <property type="match status" value="1"/>
</dbReference>
<dbReference type="GO" id="GO:0005524">
    <property type="term" value="F:ATP binding"/>
    <property type="evidence" value="ECO:0007669"/>
    <property type="project" value="UniProtKB-KW"/>
</dbReference>
<keyword evidence="3" id="KW-0067">ATP-binding</keyword>
<feature type="non-terminal residue" evidence="11">
    <location>
        <position position="98"/>
    </location>
</feature>
<evidence type="ECO:0000259" key="10">
    <source>
        <dbReference type="PROSITE" id="PS51844"/>
    </source>
</evidence>
<reference evidence="11" key="1">
    <citation type="submission" date="2021-02" db="EMBL/GenBank/DDBJ databases">
        <authorList>
            <person name="Nowell W R."/>
        </authorList>
    </citation>
    <scope>NUCLEOTIDE SEQUENCE</scope>
</reference>
<evidence type="ECO:0000313" key="11">
    <source>
        <dbReference type="EMBL" id="CAF4448893.1"/>
    </source>
</evidence>
<dbReference type="Pfam" id="PF02736">
    <property type="entry name" value="Myosin_N"/>
    <property type="match status" value="1"/>
</dbReference>
<dbReference type="PROSITE" id="PS51844">
    <property type="entry name" value="SH3_LIKE"/>
    <property type="match status" value="1"/>
</dbReference>
<dbReference type="AlphaFoldDB" id="A0A820S5U3"/>
<dbReference type="InterPro" id="IPR001609">
    <property type="entry name" value="Myosin_head_motor_dom-like"/>
</dbReference>
<comment type="caution">
    <text evidence="8">Lacks conserved residue(s) required for the propagation of feature annotation.</text>
</comment>
<dbReference type="Gene3D" id="3.40.850.10">
    <property type="entry name" value="Kinesin motor domain"/>
    <property type="match status" value="1"/>
</dbReference>
<feature type="domain" description="Myosin motor" evidence="9">
    <location>
        <begin position="72"/>
        <end position="98"/>
    </location>
</feature>